<dbReference type="PANTHER" id="PTHR14540">
    <property type="entry name" value="INTEGRATOR COMPLEX SUBUNIT 15"/>
    <property type="match status" value="1"/>
</dbReference>
<feature type="region of interest" description="Disordered" evidence="1">
    <location>
        <begin position="80"/>
        <end position="111"/>
    </location>
</feature>
<accession>A0A8K0PAG8</accession>
<dbReference type="EMBL" id="KZ309230">
    <property type="protein sequence ID" value="KAG8237858.1"/>
    <property type="molecule type" value="Genomic_DNA"/>
</dbReference>
<sequence length="203" mass="22335">WCIIAPLHFFTAKPKKSYLSSNSSLNNGHSIFGRDSQVNRCGSEGTRVEGETNSYSQLHLALLQAMLQLFLEHGAGSGTPLQSKVLQQPRKQQPSQQPLPPQLLQPQSAQNPEVISASQMRSIADELEIHRRRILACTGDNEVDAEKDAVVQLALDRLGQALQVSLATGCLYGDRGELFERLSLLPQNRLINIVISKHSPHPG</sequence>
<dbReference type="Proteomes" id="UP000792457">
    <property type="component" value="Unassembled WGS sequence"/>
</dbReference>
<dbReference type="Pfam" id="PF14964">
    <property type="entry name" value="INTS15"/>
    <property type="match status" value="1"/>
</dbReference>
<reference evidence="2" key="2">
    <citation type="submission" date="2017-10" db="EMBL/GenBank/DDBJ databases">
        <title>Ladona fulva Genome sequencing and assembly.</title>
        <authorList>
            <person name="Murali S."/>
            <person name="Richards S."/>
            <person name="Bandaranaike D."/>
            <person name="Bellair M."/>
            <person name="Blankenburg K."/>
            <person name="Chao H."/>
            <person name="Dinh H."/>
            <person name="Doddapaneni H."/>
            <person name="Dugan-Rocha S."/>
            <person name="Elkadiri S."/>
            <person name="Gnanaolivu R."/>
            <person name="Hernandez B."/>
            <person name="Skinner E."/>
            <person name="Javaid M."/>
            <person name="Lee S."/>
            <person name="Li M."/>
            <person name="Ming W."/>
            <person name="Munidasa M."/>
            <person name="Muniz J."/>
            <person name="Nguyen L."/>
            <person name="Hughes D."/>
            <person name="Osuji N."/>
            <person name="Pu L.-L."/>
            <person name="Puazo M."/>
            <person name="Qu C."/>
            <person name="Quiroz J."/>
            <person name="Raj R."/>
            <person name="Weissenberger G."/>
            <person name="Xin Y."/>
            <person name="Zou X."/>
            <person name="Han Y."/>
            <person name="Worley K."/>
            <person name="Muzny D."/>
            <person name="Gibbs R."/>
        </authorList>
    </citation>
    <scope>NUCLEOTIDE SEQUENCE</scope>
    <source>
        <strain evidence="2">Sampled in the wild</strain>
    </source>
</reference>
<feature type="compositionally biased region" description="Low complexity" evidence="1">
    <location>
        <begin position="86"/>
        <end position="96"/>
    </location>
</feature>
<evidence type="ECO:0000313" key="2">
    <source>
        <dbReference type="EMBL" id="KAG8237858.1"/>
    </source>
</evidence>
<keyword evidence="3" id="KW-1185">Reference proteome</keyword>
<gene>
    <name evidence="2" type="ORF">J437_LFUL002467</name>
</gene>
<comment type="caution">
    <text evidence="2">The sequence shown here is derived from an EMBL/GenBank/DDBJ whole genome shotgun (WGS) entry which is preliminary data.</text>
</comment>
<feature type="region of interest" description="Disordered" evidence="1">
    <location>
        <begin position="29"/>
        <end position="49"/>
    </location>
</feature>
<dbReference type="InterPro" id="IPR027844">
    <property type="entry name" value="INTS15"/>
</dbReference>
<protein>
    <submittedName>
        <fullName evidence="2">Uncharacterized protein</fullName>
    </submittedName>
</protein>
<dbReference type="OrthoDB" id="7309982at2759"/>
<evidence type="ECO:0000256" key="1">
    <source>
        <dbReference type="SAM" id="MobiDB-lite"/>
    </source>
</evidence>
<organism evidence="2 3">
    <name type="scientific">Ladona fulva</name>
    <name type="common">Scarce chaser dragonfly</name>
    <name type="synonym">Libellula fulva</name>
    <dbReference type="NCBI Taxonomy" id="123851"/>
    <lineage>
        <taxon>Eukaryota</taxon>
        <taxon>Metazoa</taxon>
        <taxon>Ecdysozoa</taxon>
        <taxon>Arthropoda</taxon>
        <taxon>Hexapoda</taxon>
        <taxon>Insecta</taxon>
        <taxon>Pterygota</taxon>
        <taxon>Palaeoptera</taxon>
        <taxon>Odonata</taxon>
        <taxon>Epiprocta</taxon>
        <taxon>Anisoptera</taxon>
        <taxon>Libelluloidea</taxon>
        <taxon>Libellulidae</taxon>
        <taxon>Ladona</taxon>
    </lineage>
</organism>
<evidence type="ECO:0000313" key="3">
    <source>
        <dbReference type="Proteomes" id="UP000792457"/>
    </source>
</evidence>
<dbReference type="AlphaFoldDB" id="A0A8K0PAG8"/>
<proteinExistence type="predicted"/>
<reference evidence="2" key="1">
    <citation type="submission" date="2013-04" db="EMBL/GenBank/DDBJ databases">
        <authorList>
            <person name="Qu J."/>
            <person name="Murali S.C."/>
            <person name="Bandaranaike D."/>
            <person name="Bellair M."/>
            <person name="Blankenburg K."/>
            <person name="Chao H."/>
            <person name="Dinh H."/>
            <person name="Doddapaneni H."/>
            <person name="Downs B."/>
            <person name="Dugan-Rocha S."/>
            <person name="Elkadiri S."/>
            <person name="Gnanaolivu R.D."/>
            <person name="Hernandez B."/>
            <person name="Javaid M."/>
            <person name="Jayaseelan J.C."/>
            <person name="Lee S."/>
            <person name="Li M."/>
            <person name="Ming W."/>
            <person name="Munidasa M."/>
            <person name="Muniz J."/>
            <person name="Nguyen L."/>
            <person name="Ongeri F."/>
            <person name="Osuji N."/>
            <person name="Pu L.-L."/>
            <person name="Puazo M."/>
            <person name="Qu C."/>
            <person name="Quiroz J."/>
            <person name="Raj R."/>
            <person name="Weissenberger G."/>
            <person name="Xin Y."/>
            <person name="Zou X."/>
            <person name="Han Y."/>
            <person name="Richards S."/>
            <person name="Worley K."/>
            <person name="Muzny D."/>
            <person name="Gibbs R."/>
        </authorList>
    </citation>
    <scope>NUCLEOTIDE SEQUENCE</scope>
    <source>
        <strain evidence="2">Sampled in the wild</strain>
    </source>
</reference>
<name>A0A8K0PAG8_LADFU</name>
<feature type="non-terminal residue" evidence="2">
    <location>
        <position position="1"/>
    </location>
</feature>
<dbReference type="PANTHER" id="PTHR14540:SF2">
    <property type="entry name" value="INTEGRATOR COMPLEX SUBUNIT 15"/>
    <property type="match status" value="1"/>
</dbReference>